<dbReference type="NCBIfam" id="TIGR00135">
    <property type="entry name" value="gatC"/>
    <property type="match status" value="1"/>
</dbReference>
<keyword evidence="1" id="KW-0067">ATP-binding</keyword>
<keyword evidence="1" id="KW-0648">Protein biosynthesis</keyword>
<dbReference type="EC" id="6.3.5.-" evidence="1"/>
<dbReference type="GO" id="GO:0006450">
    <property type="term" value="P:regulation of translational fidelity"/>
    <property type="evidence" value="ECO:0007669"/>
    <property type="project" value="InterPro"/>
</dbReference>
<dbReference type="GO" id="GO:0050566">
    <property type="term" value="F:asparaginyl-tRNA synthase (glutamine-hydrolyzing) activity"/>
    <property type="evidence" value="ECO:0007669"/>
    <property type="project" value="RHEA"/>
</dbReference>
<gene>
    <name evidence="1 2" type="primary">gatC</name>
    <name evidence="2" type="ORF">BWY43_00669</name>
</gene>
<proteinExistence type="inferred from homology"/>
<keyword evidence="1" id="KW-0547">Nucleotide-binding</keyword>
<keyword evidence="1 2" id="KW-0436">Ligase</keyword>
<evidence type="ECO:0000313" key="2">
    <source>
        <dbReference type="EMBL" id="OQA52062.1"/>
    </source>
</evidence>
<protein>
    <recommendedName>
        <fullName evidence="1">Aspartyl/glutamyl-tRNA(Asn/Gln) amidotransferase subunit C</fullName>
        <shortName evidence="1">Asp/Glu-ADT subunit C</shortName>
        <ecNumber evidence="1">6.3.5.-</ecNumber>
    </recommendedName>
</protein>
<comment type="subunit">
    <text evidence="1">Heterotrimer of A, B and C subunits.</text>
</comment>
<dbReference type="InterPro" id="IPR036113">
    <property type="entry name" value="Asp/Glu-ADT_sf_sub_c"/>
</dbReference>
<dbReference type="InterPro" id="IPR003837">
    <property type="entry name" value="GatC"/>
</dbReference>
<dbReference type="GO" id="GO:0005524">
    <property type="term" value="F:ATP binding"/>
    <property type="evidence" value="ECO:0007669"/>
    <property type="project" value="UniProtKB-KW"/>
</dbReference>
<name>A0A1V5SDF4_9BACT</name>
<sequence length="100" mass="11164">MLSKEEISHIASLAKIELTNDEALLFGEQLSNILNLFKEIDDIKLDNIEETSQITGISNVVFADEVKSEDGRIPSGPKDNLQNTPKIEDTKILTPKVIER</sequence>
<dbReference type="Pfam" id="PF02686">
    <property type="entry name" value="GatC"/>
    <property type="match status" value="1"/>
</dbReference>
<dbReference type="GO" id="GO:0050567">
    <property type="term" value="F:glutaminyl-tRNA synthase (glutamine-hydrolyzing) activity"/>
    <property type="evidence" value="ECO:0007669"/>
    <property type="project" value="UniProtKB-UniRule"/>
</dbReference>
<dbReference type="EMBL" id="MWBO01000049">
    <property type="protein sequence ID" value="OQA52062.1"/>
    <property type="molecule type" value="Genomic_DNA"/>
</dbReference>
<comment type="catalytic activity">
    <reaction evidence="1">
        <text>L-aspartyl-tRNA(Asn) + L-glutamine + ATP + H2O = L-asparaginyl-tRNA(Asn) + L-glutamate + ADP + phosphate + 2 H(+)</text>
        <dbReference type="Rhea" id="RHEA:14513"/>
        <dbReference type="Rhea" id="RHEA-COMP:9674"/>
        <dbReference type="Rhea" id="RHEA-COMP:9677"/>
        <dbReference type="ChEBI" id="CHEBI:15377"/>
        <dbReference type="ChEBI" id="CHEBI:15378"/>
        <dbReference type="ChEBI" id="CHEBI:29985"/>
        <dbReference type="ChEBI" id="CHEBI:30616"/>
        <dbReference type="ChEBI" id="CHEBI:43474"/>
        <dbReference type="ChEBI" id="CHEBI:58359"/>
        <dbReference type="ChEBI" id="CHEBI:78515"/>
        <dbReference type="ChEBI" id="CHEBI:78516"/>
        <dbReference type="ChEBI" id="CHEBI:456216"/>
    </reaction>
</comment>
<comment type="function">
    <text evidence="1">Allows the formation of correctly charged Asn-tRNA(Asn) or Gln-tRNA(Gln) through the transamidation of misacylated Asp-tRNA(Asn) or Glu-tRNA(Gln) in organisms which lack either or both of asparaginyl-tRNA or glutaminyl-tRNA synthetases. The reaction takes place in the presence of glutamine and ATP through an activated phospho-Asp-tRNA(Asn) or phospho-Glu-tRNA(Gln).</text>
</comment>
<dbReference type="Gene3D" id="1.10.20.60">
    <property type="entry name" value="Glu-tRNAGln amidotransferase C subunit, N-terminal domain"/>
    <property type="match status" value="1"/>
</dbReference>
<dbReference type="GO" id="GO:0006412">
    <property type="term" value="P:translation"/>
    <property type="evidence" value="ECO:0007669"/>
    <property type="project" value="UniProtKB-UniRule"/>
</dbReference>
<reference evidence="2" key="1">
    <citation type="submission" date="2017-02" db="EMBL/GenBank/DDBJ databases">
        <title>Delving into the versatile metabolic prowess of the omnipresent phylum Bacteroidetes.</title>
        <authorList>
            <person name="Nobu M.K."/>
            <person name="Mei R."/>
            <person name="Narihiro T."/>
            <person name="Kuroda K."/>
            <person name="Liu W.-T."/>
        </authorList>
    </citation>
    <scope>NUCLEOTIDE SEQUENCE</scope>
    <source>
        <strain evidence="2">ADurb.Bin280</strain>
    </source>
</reference>
<keyword evidence="2" id="KW-0808">Transferase</keyword>
<organism evidence="2">
    <name type="scientific">candidate division WS2 bacterium ADurb.Bin280</name>
    <dbReference type="NCBI Taxonomy" id="1852829"/>
    <lineage>
        <taxon>Bacteria</taxon>
        <taxon>candidate division WS2</taxon>
    </lineage>
</organism>
<comment type="caution">
    <text evidence="2">The sequence shown here is derived from an EMBL/GenBank/DDBJ whole genome shotgun (WGS) entry which is preliminary data.</text>
</comment>
<dbReference type="HAMAP" id="MF_00122">
    <property type="entry name" value="GatC"/>
    <property type="match status" value="1"/>
</dbReference>
<evidence type="ECO:0000256" key="1">
    <source>
        <dbReference type="HAMAP-Rule" id="MF_00122"/>
    </source>
</evidence>
<dbReference type="SUPFAM" id="SSF141000">
    <property type="entry name" value="Glu-tRNAGln amidotransferase C subunit"/>
    <property type="match status" value="1"/>
</dbReference>
<dbReference type="AlphaFoldDB" id="A0A1V5SDF4"/>
<comment type="similarity">
    <text evidence="1">Belongs to the GatC family.</text>
</comment>
<dbReference type="Proteomes" id="UP000485367">
    <property type="component" value="Unassembled WGS sequence"/>
</dbReference>
<comment type="catalytic activity">
    <reaction evidence="1">
        <text>L-glutamyl-tRNA(Gln) + L-glutamine + ATP + H2O = L-glutaminyl-tRNA(Gln) + L-glutamate + ADP + phosphate + H(+)</text>
        <dbReference type="Rhea" id="RHEA:17521"/>
        <dbReference type="Rhea" id="RHEA-COMP:9681"/>
        <dbReference type="Rhea" id="RHEA-COMP:9684"/>
        <dbReference type="ChEBI" id="CHEBI:15377"/>
        <dbReference type="ChEBI" id="CHEBI:15378"/>
        <dbReference type="ChEBI" id="CHEBI:29985"/>
        <dbReference type="ChEBI" id="CHEBI:30616"/>
        <dbReference type="ChEBI" id="CHEBI:43474"/>
        <dbReference type="ChEBI" id="CHEBI:58359"/>
        <dbReference type="ChEBI" id="CHEBI:78520"/>
        <dbReference type="ChEBI" id="CHEBI:78521"/>
        <dbReference type="ChEBI" id="CHEBI:456216"/>
    </reaction>
</comment>
<dbReference type="GO" id="GO:0016740">
    <property type="term" value="F:transferase activity"/>
    <property type="evidence" value="ECO:0007669"/>
    <property type="project" value="UniProtKB-KW"/>
</dbReference>
<accession>A0A1V5SDF4</accession>